<accession>A0A7C9MQ97</accession>
<evidence type="ECO:0000259" key="1">
    <source>
        <dbReference type="Pfam" id="PF12867"/>
    </source>
</evidence>
<name>A0A7C9MQ97_9DEIO</name>
<dbReference type="InterPro" id="IPR024775">
    <property type="entry name" value="DinB-like"/>
</dbReference>
<sequence length="147" mass="16832">MNDWDDLLLTGGFAVRESIFAGLTLEQVTARPQEVPHSIYQELWHAAMVLKISLDEGRSALEHWPYAHHFPPDPAPASQAEWDDLVALFMLSSRRAVTQAKDERWLTAPEPGYPHTQWRDGLEFLAVHTAYHLGKIVSLRQVMHLWP</sequence>
<reference evidence="2 3" key="1">
    <citation type="submission" date="2019-12" db="EMBL/GenBank/DDBJ databases">
        <title>Deinococcus sp. HMF7620 Genome sequencing and assembly.</title>
        <authorList>
            <person name="Kang H."/>
            <person name="Kim H."/>
            <person name="Joh K."/>
        </authorList>
    </citation>
    <scope>NUCLEOTIDE SEQUENCE [LARGE SCALE GENOMIC DNA]</scope>
    <source>
        <strain evidence="2 3">HMF7620</strain>
    </source>
</reference>
<evidence type="ECO:0000313" key="2">
    <source>
        <dbReference type="EMBL" id="MVN86324.1"/>
    </source>
</evidence>
<dbReference type="AlphaFoldDB" id="A0A7C9MQ97"/>
<keyword evidence="3" id="KW-1185">Reference proteome</keyword>
<dbReference type="Proteomes" id="UP000483286">
    <property type="component" value="Unassembled WGS sequence"/>
</dbReference>
<gene>
    <name evidence="2" type="ORF">GO986_06055</name>
</gene>
<dbReference type="Gene3D" id="1.20.120.450">
    <property type="entry name" value="dinb family like domain"/>
    <property type="match status" value="1"/>
</dbReference>
<dbReference type="SUPFAM" id="SSF109854">
    <property type="entry name" value="DinB/YfiT-like putative metalloenzymes"/>
    <property type="match status" value="1"/>
</dbReference>
<dbReference type="RefSeq" id="WP_157458396.1">
    <property type="nucleotide sequence ID" value="NZ_WQLB01000006.1"/>
</dbReference>
<comment type="caution">
    <text evidence="2">The sequence shown here is derived from an EMBL/GenBank/DDBJ whole genome shotgun (WGS) entry which is preliminary data.</text>
</comment>
<dbReference type="InterPro" id="IPR034660">
    <property type="entry name" value="DinB/YfiT-like"/>
</dbReference>
<organism evidence="2 3">
    <name type="scientific">Deinococcus arboris</name>
    <dbReference type="NCBI Taxonomy" id="2682977"/>
    <lineage>
        <taxon>Bacteria</taxon>
        <taxon>Thermotogati</taxon>
        <taxon>Deinococcota</taxon>
        <taxon>Deinococci</taxon>
        <taxon>Deinococcales</taxon>
        <taxon>Deinococcaceae</taxon>
        <taxon>Deinococcus</taxon>
    </lineage>
</organism>
<evidence type="ECO:0000313" key="3">
    <source>
        <dbReference type="Proteomes" id="UP000483286"/>
    </source>
</evidence>
<feature type="domain" description="DinB-like" evidence="1">
    <location>
        <begin position="18"/>
        <end position="134"/>
    </location>
</feature>
<proteinExistence type="predicted"/>
<dbReference type="Pfam" id="PF12867">
    <property type="entry name" value="DinB_2"/>
    <property type="match status" value="1"/>
</dbReference>
<protein>
    <recommendedName>
        <fullName evidence="1">DinB-like domain-containing protein</fullName>
    </recommendedName>
</protein>
<dbReference type="EMBL" id="WQLB01000006">
    <property type="protein sequence ID" value="MVN86324.1"/>
    <property type="molecule type" value="Genomic_DNA"/>
</dbReference>